<reference evidence="1 2" key="1">
    <citation type="journal article" date="2022" name="New Phytol.">
        <title>Ecological generalism drives hyperdiversity of secondary metabolite gene clusters in xylarialean endophytes.</title>
        <authorList>
            <person name="Franco M.E.E."/>
            <person name="Wisecaver J.H."/>
            <person name="Arnold A.E."/>
            <person name="Ju Y.M."/>
            <person name="Slot J.C."/>
            <person name="Ahrendt S."/>
            <person name="Moore L.P."/>
            <person name="Eastman K.E."/>
            <person name="Scott K."/>
            <person name="Konkel Z."/>
            <person name="Mondo S.J."/>
            <person name="Kuo A."/>
            <person name="Hayes R.D."/>
            <person name="Haridas S."/>
            <person name="Andreopoulos B."/>
            <person name="Riley R."/>
            <person name="LaButti K."/>
            <person name="Pangilinan J."/>
            <person name="Lipzen A."/>
            <person name="Amirebrahimi M."/>
            <person name="Yan J."/>
            <person name="Adam C."/>
            <person name="Keymanesh K."/>
            <person name="Ng V."/>
            <person name="Louie K."/>
            <person name="Northen T."/>
            <person name="Drula E."/>
            <person name="Henrissat B."/>
            <person name="Hsieh H.M."/>
            <person name="Youens-Clark K."/>
            <person name="Lutzoni F."/>
            <person name="Miadlikowska J."/>
            <person name="Eastwood D.C."/>
            <person name="Hamelin R.C."/>
            <person name="Grigoriev I.V."/>
            <person name="U'Ren J.M."/>
        </authorList>
    </citation>
    <scope>NUCLEOTIDE SEQUENCE [LARGE SCALE GENOMIC DNA]</scope>
    <source>
        <strain evidence="1 2">CBS 119005</strain>
    </source>
</reference>
<accession>A0ACB9YLR2</accession>
<evidence type="ECO:0000313" key="1">
    <source>
        <dbReference type="EMBL" id="KAI4860347.1"/>
    </source>
</evidence>
<dbReference type="Proteomes" id="UP001497700">
    <property type="component" value="Unassembled WGS sequence"/>
</dbReference>
<proteinExistence type="predicted"/>
<comment type="caution">
    <text evidence="1">The sequence shown here is derived from an EMBL/GenBank/DDBJ whole genome shotgun (WGS) entry which is preliminary data.</text>
</comment>
<evidence type="ECO:0000313" key="2">
    <source>
        <dbReference type="Proteomes" id="UP001497700"/>
    </source>
</evidence>
<sequence length="435" mass="49281">MAHSIPGPWPLPFLGNLRNIDPANSIRDMANLADVYGLIYKLRIGGEDRIIVTSRDLVDEVCTRKEFAKYPAGFLRELREVVQTWGIAHRTLLLAFGSVPIRNMFPETPINPVQDFTCLTIDTVALCAMDTRFNSFHMEQVPPYVQAMTELLSESGLRAYRPWWYATLIQDGTQKFDENNKLVHQLVAEVIARRRANPSGKKDLVGAMLNGSDPKTGKKLTDDIIIDNMITFLIAGVYSYTGNSPFKALGKLAVNFICHRARDDSRLVVIFSRHESNPEVPVVLGQKWEIKSGQTMVIVNRKLHRDTTAPSHSLLPQRTILMLTLCSVRSKVWGEDAEEFKPERILGENFTKLLRNSLKAFGNGQRACIGRAFALQEATLAIALLFQKCDFELVDPDYKLCVKQKLALKPEEYFIYAKLRSHVDIMSLQRDLFSH</sequence>
<dbReference type="EMBL" id="MU393590">
    <property type="protein sequence ID" value="KAI4860347.1"/>
    <property type="molecule type" value="Genomic_DNA"/>
</dbReference>
<organism evidence="1 2">
    <name type="scientific">Hypoxylon rubiginosum</name>
    <dbReference type="NCBI Taxonomy" id="110542"/>
    <lineage>
        <taxon>Eukaryota</taxon>
        <taxon>Fungi</taxon>
        <taxon>Dikarya</taxon>
        <taxon>Ascomycota</taxon>
        <taxon>Pezizomycotina</taxon>
        <taxon>Sordariomycetes</taxon>
        <taxon>Xylariomycetidae</taxon>
        <taxon>Xylariales</taxon>
        <taxon>Hypoxylaceae</taxon>
        <taxon>Hypoxylon</taxon>
    </lineage>
</organism>
<name>A0ACB9YLR2_9PEZI</name>
<keyword evidence="2" id="KW-1185">Reference proteome</keyword>
<gene>
    <name evidence="1" type="ORF">F4820DRAFT_461791</name>
</gene>
<protein>
    <submittedName>
        <fullName evidence="1">Cytochrome P450</fullName>
    </submittedName>
</protein>